<feature type="non-terminal residue" evidence="12">
    <location>
        <position position="1"/>
    </location>
</feature>
<evidence type="ECO:0000256" key="5">
    <source>
        <dbReference type="ARBA" id="ARBA00022553"/>
    </source>
</evidence>
<evidence type="ECO:0000256" key="10">
    <source>
        <dbReference type="SAM" id="MobiDB-lite"/>
    </source>
</evidence>
<keyword evidence="9" id="KW-0539">Nucleus</keyword>
<dbReference type="EMBL" id="JASPKZ010003432">
    <property type="protein sequence ID" value="KAJ9593535.1"/>
    <property type="molecule type" value="Genomic_DNA"/>
</dbReference>
<dbReference type="GO" id="GO:0005634">
    <property type="term" value="C:nucleus"/>
    <property type="evidence" value="ECO:0007669"/>
    <property type="project" value="UniProtKB-SubCell"/>
</dbReference>
<evidence type="ECO:0000256" key="1">
    <source>
        <dbReference type="ARBA" id="ARBA00004123"/>
    </source>
</evidence>
<evidence type="ECO:0000256" key="6">
    <source>
        <dbReference type="ARBA" id="ARBA00023015"/>
    </source>
</evidence>
<organism evidence="12 13">
    <name type="scientific">Diploptera punctata</name>
    <name type="common">Pacific beetle cockroach</name>
    <dbReference type="NCBI Taxonomy" id="6984"/>
    <lineage>
        <taxon>Eukaryota</taxon>
        <taxon>Metazoa</taxon>
        <taxon>Ecdysozoa</taxon>
        <taxon>Arthropoda</taxon>
        <taxon>Hexapoda</taxon>
        <taxon>Insecta</taxon>
        <taxon>Pterygota</taxon>
        <taxon>Neoptera</taxon>
        <taxon>Polyneoptera</taxon>
        <taxon>Dictyoptera</taxon>
        <taxon>Blattodea</taxon>
        <taxon>Blaberoidea</taxon>
        <taxon>Blaberidae</taxon>
        <taxon>Diplopterinae</taxon>
        <taxon>Diploptera</taxon>
    </lineage>
</organism>
<evidence type="ECO:0000256" key="8">
    <source>
        <dbReference type="ARBA" id="ARBA00023163"/>
    </source>
</evidence>
<keyword evidence="4" id="KW-0963">Cytoplasm</keyword>
<sequence>KTKAAIMANPRKFSEKIALHNQKQAEETAAFEQIMREVSDATSKVPKQQHLLINQSLGSYRGGSLPNVNHIGSNSVDLKVGFPGTFTKRKPVETEKSLQN</sequence>
<keyword evidence="5" id="KW-0597">Phosphoprotein</keyword>
<reference evidence="12" key="2">
    <citation type="submission" date="2023-05" db="EMBL/GenBank/DDBJ databases">
        <authorList>
            <person name="Fouks B."/>
        </authorList>
    </citation>
    <scope>NUCLEOTIDE SEQUENCE</scope>
    <source>
        <strain evidence="12">Stay&amp;Tobe</strain>
        <tissue evidence="12">Testes</tissue>
    </source>
</reference>
<evidence type="ECO:0000256" key="3">
    <source>
        <dbReference type="ARBA" id="ARBA00007167"/>
    </source>
</evidence>
<feature type="domain" description="Transducer of regulated CREB activity N-terminal" evidence="11">
    <location>
        <begin position="9"/>
        <end position="66"/>
    </location>
</feature>
<accession>A0AAD8A7D2</accession>
<dbReference type="GO" id="GO:0045944">
    <property type="term" value="P:positive regulation of transcription by RNA polymerase II"/>
    <property type="evidence" value="ECO:0007669"/>
    <property type="project" value="TreeGrafter"/>
</dbReference>
<protein>
    <recommendedName>
        <fullName evidence="11">Transducer of regulated CREB activity N-terminal domain-containing protein</fullName>
    </recommendedName>
</protein>
<evidence type="ECO:0000256" key="4">
    <source>
        <dbReference type="ARBA" id="ARBA00022490"/>
    </source>
</evidence>
<evidence type="ECO:0000256" key="2">
    <source>
        <dbReference type="ARBA" id="ARBA00004496"/>
    </source>
</evidence>
<proteinExistence type="inferred from homology"/>
<dbReference type="InterPro" id="IPR024786">
    <property type="entry name" value="TORC"/>
</dbReference>
<comment type="caution">
    <text evidence="12">The sequence shown here is derived from an EMBL/GenBank/DDBJ whole genome shotgun (WGS) entry which is preliminary data.</text>
</comment>
<dbReference type="PANTHER" id="PTHR13589">
    <property type="entry name" value="CREB-REGULATED TRANSCRIPTION COACTIVATOR"/>
    <property type="match status" value="1"/>
</dbReference>
<keyword evidence="8" id="KW-0804">Transcription</keyword>
<dbReference type="Proteomes" id="UP001233999">
    <property type="component" value="Unassembled WGS sequence"/>
</dbReference>
<evidence type="ECO:0000256" key="9">
    <source>
        <dbReference type="ARBA" id="ARBA00023242"/>
    </source>
</evidence>
<gene>
    <name evidence="12" type="ORF">L9F63_014928</name>
</gene>
<feature type="non-terminal residue" evidence="12">
    <location>
        <position position="100"/>
    </location>
</feature>
<reference evidence="12" key="1">
    <citation type="journal article" date="2023" name="IScience">
        <title>Live-bearing cockroach genome reveals convergent evolutionary mechanisms linked to viviparity in insects and beyond.</title>
        <authorList>
            <person name="Fouks B."/>
            <person name="Harrison M.C."/>
            <person name="Mikhailova A.A."/>
            <person name="Marchal E."/>
            <person name="English S."/>
            <person name="Carruthers M."/>
            <person name="Jennings E.C."/>
            <person name="Chiamaka E.L."/>
            <person name="Frigard R.A."/>
            <person name="Pippel M."/>
            <person name="Attardo G.M."/>
            <person name="Benoit J.B."/>
            <person name="Bornberg-Bauer E."/>
            <person name="Tobe S.S."/>
        </authorList>
    </citation>
    <scope>NUCLEOTIDE SEQUENCE</scope>
    <source>
        <strain evidence="12">Stay&amp;Tobe</strain>
    </source>
</reference>
<keyword evidence="6" id="KW-0805">Transcription regulation</keyword>
<dbReference type="GO" id="GO:0051289">
    <property type="term" value="P:protein homotetramerization"/>
    <property type="evidence" value="ECO:0007669"/>
    <property type="project" value="InterPro"/>
</dbReference>
<name>A0AAD8A7D2_DIPPU</name>
<dbReference type="GO" id="GO:0005737">
    <property type="term" value="C:cytoplasm"/>
    <property type="evidence" value="ECO:0007669"/>
    <property type="project" value="UniProtKB-SubCell"/>
</dbReference>
<evidence type="ECO:0000259" key="11">
    <source>
        <dbReference type="Pfam" id="PF12884"/>
    </source>
</evidence>
<evidence type="ECO:0000313" key="13">
    <source>
        <dbReference type="Proteomes" id="UP001233999"/>
    </source>
</evidence>
<dbReference type="PANTHER" id="PTHR13589:SF15">
    <property type="entry name" value="CREB-REGULATED TRANSCRIPTION COACTIVATOR, ISOFORM B"/>
    <property type="match status" value="1"/>
</dbReference>
<keyword evidence="13" id="KW-1185">Reference proteome</keyword>
<comment type="similarity">
    <text evidence="3">Belongs to the TORC family.</text>
</comment>
<dbReference type="Pfam" id="PF12884">
    <property type="entry name" value="TORC_N"/>
    <property type="match status" value="1"/>
</dbReference>
<keyword evidence="7" id="KW-0010">Activator</keyword>
<dbReference type="GO" id="GO:0008140">
    <property type="term" value="F:cAMP response element binding protein binding"/>
    <property type="evidence" value="ECO:0007669"/>
    <property type="project" value="InterPro"/>
</dbReference>
<feature type="compositionally biased region" description="Basic and acidic residues" evidence="10">
    <location>
        <begin position="90"/>
        <end position="100"/>
    </location>
</feature>
<dbReference type="InterPro" id="IPR024783">
    <property type="entry name" value="TORC_N"/>
</dbReference>
<evidence type="ECO:0000256" key="7">
    <source>
        <dbReference type="ARBA" id="ARBA00023159"/>
    </source>
</evidence>
<dbReference type="AlphaFoldDB" id="A0AAD8A7D2"/>
<comment type="subcellular location">
    <subcellularLocation>
        <location evidence="2">Cytoplasm</location>
    </subcellularLocation>
    <subcellularLocation>
        <location evidence="1">Nucleus</location>
    </subcellularLocation>
</comment>
<evidence type="ECO:0000313" key="12">
    <source>
        <dbReference type="EMBL" id="KAJ9593535.1"/>
    </source>
</evidence>
<feature type="region of interest" description="Disordered" evidence="10">
    <location>
        <begin position="80"/>
        <end position="100"/>
    </location>
</feature>